<protein>
    <submittedName>
        <fullName evidence="10">Uncharacterized protein</fullName>
    </submittedName>
</protein>
<feature type="chain" id="PRO_5042073112" evidence="9">
    <location>
        <begin position="30"/>
        <end position="152"/>
    </location>
</feature>
<evidence type="ECO:0000256" key="7">
    <source>
        <dbReference type="ARBA" id="ARBA00023278"/>
    </source>
</evidence>
<sequence>MANYFQNIPMFLFLILALTVCLEIQSTQGRQLKHDFIRYVQTPTGLQIHARKLEQKSGSTQKHDFQFQGSIEKQKISTASESREYLSSSVISHSDGFQPTATGHSPGMGHSYVGSKDNMDTKIGLTTTGEIKESLKGPGHSPGIGHSSVNLN</sequence>
<feature type="signal peptide" evidence="9">
    <location>
        <begin position="1"/>
        <end position="29"/>
    </location>
</feature>
<evidence type="ECO:0000256" key="1">
    <source>
        <dbReference type="ARBA" id="ARBA00004271"/>
    </source>
</evidence>
<feature type="region of interest" description="Disordered" evidence="8">
    <location>
        <begin position="56"/>
        <end position="78"/>
    </location>
</feature>
<keyword evidence="6 9" id="KW-0732">Signal</keyword>
<evidence type="ECO:0000256" key="2">
    <source>
        <dbReference type="ARBA" id="ARBA00008963"/>
    </source>
</evidence>
<dbReference type="AlphaFoldDB" id="A0AAE1YAD8"/>
<comment type="similarity">
    <text evidence="2">Belongs to the C-terminally encoded plant signaling peptide (CEP) family.</text>
</comment>
<dbReference type="GO" id="GO:0048046">
    <property type="term" value="C:apoplast"/>
    <property type="evidence" value="ECO:0007669"/>
    <property type="project" value="UniProtKB-SubCell"/>
</dbReference>
<proteinExistence type="inferred from homology"/>
<dbReference type="PANTHER" id="PTHR33348">
    <property type="entry name" value="PRECURSOR OF CEP5"/>
    <property type="match status" value="1"/>
</dbReference>
<dbReference type="InterPro" id="IPR033250">
    <property type="entry name" value="CEP"/>
</dbReference>
<evidence type="ECO:0000256" key="6">
    <source>
        <dbReference type="ARBA" id="ARBA00022729"/>
    </source>
</evidence>
<evidence type="ECO:0000256" key="9">
    <source>
        <dbReference type="SAM" id="SignalP"/>
    </source>
</evidence>
<keyword evidence="5" id="KW-0372">Hormone</keyword>
<comment type="subcellular location">
    <subcellularLocation>
        <location evidence="1">Secreted</location>
        <location evidence="1">Extracellular space</location>
        <location evidence="1">Apoplast</location>
    </subcellularLocation>
</comment>
<evidence type="ECO:0000313" key="11">
    <source>
        <dbReference type="Proteomes" id="UP001293254"/>
    </source>
</evidence>
<feature type="compositionally biased region" description="Basic and acidic residues" evidence="8">
    <location>
        <begin position="56"/>
        <end position="65"/>
    </location>
</feature>
<keyword evidence="4" id="KW-0964">Secreted</keyword>
<feature type="compositionally biased region" description="Low complexity" evidence="8">
    <location>
        <begin position="137"/>
        <end position="152"/>
    </location>
</feature>
<comment type="caution">
    <text evidence="10">The sequence shown here is derived from an EMBL/GenBank/DDBJ whole genome shotgun (WGS) entry which is preliminary data.</text>
</comment>
<evidence type="ECO:0000256" key="3">
    <source>
        <dbReference type="ARBA" id="ARBA00022523"/>
    </source>
</evidence>
<reference evidence="10" key="2">
    <citation type="journal article" date="2024" name="Plant">
        <title>Genomic evolution and insights into agronomic trait innovations of Sesamum species.</title>
        <authorList>
            <person name="Miao H."/>
            <person name="Wang L."/>
            <person name="Qu L."/>
            <person name="Liu H."/>
            <person name="Sun Y."/>
            <person name="Le M."/>
            <person name="Wang Q."/>
            <person name="Wei S."/>
            <person name="Zheng Y."/>
            <person name="Lin W."/>
            <person name="Duan Y."/>
            <person name="Cao H."/>
            <person name="Xiong S."/>
            <person name="Wang X."/>
            <person name="Wei L."/>
            <person name="Li C."/>
            <person name="Ma Q."/>
            <person name="Ju M."/>
            <person name="Zhao R."/>
            <person name="Li G."/>
            <person name="Mu C."/>
            <person name="Tian Q."/>
            <person name="Mei H."/>
            <person name="Zhang T."/>
            <person name="Gao T."/>
            <person name="Zhang H."/>
        </authorList>
    </citation>
    <scope>NUCLEOTIDE SEQUENCE</scope>
    <source>
        <strain evidence="10">3651</strain>
    </source>
</reference>
<dbReference type="PANTHER" id="PTHR33348:SF44">
    <property type="entry name" value="PRECURSOR OF CEP6"/>
    <property type="match status" value="1"/>
</dbReference>
<dbReference type="EMBL" id="JACGWO010000005">
    <property type="protein sequence ID" value="KAK4426359.1"/>
    <property type="molecule type" value="Genomic_DNA"/>
</dbReference>
<evidence type="ECO:0000256" key="4">
    <source>
        <dbReference type="ARBA" id="ARBA00022525"/>
    </source>
</evidence>
<gene>
    <name evidence="10" type="ORF">Salat_1404500</name>
</gene>
<keyword evidence="11" id="KW-1185">Reference proteome</keyword>
<accession>A0AAE1YAD8</accession>
<feature type="compositionally biased region" description="Polar residues" evidence="8">
    <location>
        <begin position="67"/>
        <end position="78"/>
    </location>
</feature>
<dbReference type="GO" id="GO:1901371">
    <property type="term" value="P:regulation of leaf morphogenesis"/>
    <property type="evidence" value="ECO:0007669"/>
    <property type="project" value="TreeGrafter"/>
</dbReference>
<evidence type="ECO:0000256" key="5">
    <source>
        <dbReference type="ARBA" id="ARBA00022702"/>
    </source>
</evidence>
<keyword evidence="7" id="KW-0379">Hydroxylation</keyword>
<dbReference type="GO" id="GO:0006995">
    <property type="term" value="P:cellular response to nitrogen starvation"/>
    <property type="evidence" value="ECO:0007669"/>
    <property type="project" value="UniProtKB-ARBA"/>
</dbReference>
<dbReference type="GO" id="GO:0048364">
    <property type="term" value="P:root development"/>
    <property type="evidence" value="ECO:0007669"/>
    <property type="project" value="InterPro"/>
</dbReference>
<evidence type="ECO:0000256" key="8">
    <source>
        <dbReference type="SAM" id="MobiDB-lite"/>
    </source>
</evidence>
<keyword evidence="3" id="KW-0052">Apoplast</keyword>
<organism evidence="10 11">
    <name type="scientific">Sesamum alatum</name>
    <dbReference type="NCBI Taxonomy" id="300844"/>
    <lineage>
        <taxon>Eukaryota</taxon>
        <taxon>Viridiplantae</taxon>
        <taxon>Streptophyta</taxon>
        <taxon>Embryophyta</taxon>
        <taxon>Tracheophyta</taxon>
        <taxon>Spermatophyta</taxon>
        <taxon>Magnoliopsida</taxon>
        <taxon>eudicotyledons</taxon>
        <taxon>Gunneridae</taxon>
        <taxon>Pentapetalae</taxon>
        <taxon>asterids</taxon>
        <taxon>lamiids</taxon>
        <taxon>Lamiales</taxon>
        <taxon>Pedaliaceae</taxon>
        <taxon>Sesamum</taxon>
    </lineage>
</organism>
<reference evidence="10" key="1">
    <citation type="submission" date="2020-06" db="EMBL/GenBank/DDBJ databases">
        <authorList>
            <person name="Li T."/>
            <person name="Hu X."/>
            <person name="Zhang T."/>
            <person name="Song X."/>
            <person name="Zhang H."/>
            <person name="Dai N."/>
            <person name="Sheng W."/>
            <person name="Hou X."/>
            <person name="Wei L."/>
        </authorList>
    </citation>
    <scope>NUCLEOTIDE SEQUENCE</scope>
    <source>
        <strain evidence="10">3651</strain>
        <tissue evidence="10">Leaf</tissue>
    </source>
</reference>
<dbReference type="GO" id="GO:1902025">
    <property type="term" value="P:nitrate import"/>
    <property type="evidence" value="ECO:0007669"/>
    <property type="project" value="TreeGrafter"/>
</dbReference>
<dbReference type="GO" id="GO:2000280">
    <property type="term" value="P:regulation of root development"/>
    <property type="evidence" value="ECO:0007669"/>
    <property type="project" value="TreeGrafter"/>
</dbReference>
<name>A0AAE1YAD8_9LAMI</name>
<feature type="region of interest" description="Disordered" evidence="8">
    <location>
        <begin position="96"/>
        <end position="152"/>
    </location>
</feature>
<dbReference type="Proteomes" id="UP001293254">
    <property type="component" value="Unassembled WGS sequence"/>
</dbReference>
<dbReference type="GO" id="GO:0005179">
    <property type="term" value="F:hormone activity"/>
    <property type="evidence" value="ECO:0007669"/>
    <property type="project" value="UniProtKB-KW"/>
</dbReference>
<evidence type="ECO:0000313" key="10">
    <source>
        <dbReference type="EMBL" id="KAK4426359.1"/>
    </source>
</evidence>